<gene>
    <name evidence="2" type="ordered locus">sll0062</name>
</gene>
<dbReference type="KEGG" id="syn:sll0062"/>
<dbReference type="EMBL" id="BA000022">
    <property type="protein sequence ID" value="BAA10284.1"/>
    <property type="molecule type" value="Genomic_DNA"/>
</dbReference>
<keyword evidence="1" id="KW-0472">Membrane</keyword>
<keyword evidence="1" id="KW-0812">Transmembrane</keyword>
<feature type="transmembrane region" description="Helical" evidence="1">
    <location>
        <begin position="43"/>
        <end position="65"/>
    </location>
</feature>
<evidence type="ECO:0000256" key="1">
    <source>
        <dbReference type="SAM" id="Phobius"/>
    </source>
</evidence>
<dbReference type="eggNOG" id="ENOG5031UJP">
    <property type="taxonomic scope" value="Bacteria"/>
</dbReference>
<proteinExistence type="predicted"/>
<dbReference type="DNASU" id="952581"/>
<evidence type="ECO:0000313" key="3">
    <source>
        <dbReference type="Proteomes" id="UP000001425"/>
    </source>
</evidence>
<protein>
    <submittedName>
        <fullName evidence="2">Sll0062 protein</fullName>
    </submittedName>
</protein>
<organism evidence="2 3">
    <name type="scientific">Synechocystis sp. (strain ATCC 27184 / PCC 6803 / Kazusa)</name>
    <dbReference type="NCBI Taxonomy" id="1111708"/>
    <lineage>
        <taxon>Bacteria</taxon>
        <taxon>Bacillati</taxon>
        <taxon>Cyanobacteriota</taxon>
        <taxon>Cyanophyceae</taxon>
        <taxon>Synechococcales</taxon>
        <taxon>Merismopediaceae</taxon>
        <taxon>Synechocystis</taxon>
    </lineage>
</organism>
<reference evidence="2 3" key="2">
    <citation type="journal article" date="1996" name="DNA Res.">
        <title>Sequence analysis of the genome of the unicellular cyanobacterium Synechocystis sp. strain PCC6803. II. Sequence determination of the entire genome and assignment of potential protein-coding regions.</title>
        <authorList>
            <person name="Kaneko T."/>
            <person name="Sato S."/>
            <person name="Kotani H."/>
            <person name="Tanaka A."/>
            <person name="Asamizu E."/>
            <person name="Nakamura Y."/>
            <person name="Miyajima N."/>
            <person name="Hirosawa M."/>
            <person name="Sugiura M."/>
            <person name="Sasamoto S."/>
            <person name="Kimura T."/>
            <person name="Hosouchi T."/>
            <person name="Matsuno A."/>
            <person name="Muraki A."/>
            <person name="Nakazaki N."/>
            <person name="Naruo K."/>
            <person name="Okumura S."/>
            <person name="Shimpo S."/>
            <person name="Takeuchi C."/>
            <person name="Wada T."/>
            <person name="Watanabe A."/>
            <person name="Yamada M."/>
            <person name="Yasuda M."/>
            <person name="Tabata S."/>
        </authorList>
    </citation>
    <scope>NUCLEOTIDE SEQUENCE [LARGE SCALE GENOMIC DNA]</scope>
    <source>
        <strain evidence="3">ATCC 27184 / PCC 6803 / Kazusa</strain>
    </source>
</reference>
<dbReference type="PIR" id="S74366">
    <property type="entry name" value="S74366"/>
</dbReference>
<dbReference type="EnsemblBacteria" id="BAA10284">
    <property type="protein sequence ID" value="BAA10284"/>
    <property type="gene ID" value="BAA10284"/>
</dbReference>
<dbReference type="Proteomes" id="UP000001425">
    <property type="component" value="Chromosome"/>
</dbReference>
<reference evidence="2 3" key="1">
    <citation type="journal article" date="1995" name="DNA Res.">
        <title>Sequence analysis of the genome of the unicellular cyanobacterium Synechocystis sp. strain PCC6803. I. Sequence features in the 1 Mb region from map positions 64% to 92% of the genome.</title>
        <authorList>
            <person name="Kaneko T."/>
            <person name="Tanaka A."/>
            <person name="Sato S."/>
            <person name="Kotani H."/>
            <person name="Sazuka T."/>
            <person name="Miyajima N."/>
            <person name="Sugiura M."/>
            <person name="Tabata S."/>
        </authorList>
    </citation>
    <scope>NUCLEOTIDE SEQUENCE [LARGE SCALE GENOMIC DNA]</scope>
    <source>
        <strain evidence="3">ATCC 27184 / PCC 6803 / Kazusa</strain>
    </source>
</reference>
<dbReference type="PaxDb" id="1148-1001142"/>
<accession>Q55148</accession>
<dbReference type="STRING" id="1148.gene:10499783"/>
<sequence>MPSLGCCYIMGGTVLWAIAAELFFESMNLITWLADFSRGHCVGICAALVPSILLWTTICAVLIALGQPRWSVNTAYVATLTVCGVMVLHVASWFSIGVITPVTFILLGLSLSCGSLATLFWRYSSQWQKFCHSGLRETIKAKWPQTLKI</sequence>
<dbReference type="InParanoid" id="Q55148"/>
<dbReference type="AlphaFoldDB" id="Q55148"/>
<feature type="transmembrane region" description="Helical" evidence="1">
    <location>
        <begin position="102"/>
        <end position="121"/>
    </location>
</feature>
<evidence type="ECO:0000313" key="2">
    <source>
        <dbReference type="EMBL" id="BAA10284.1"/>
    </source>
</evidence>
<keyword evidence="1" id="KW-1133">Transmembrane helix</keyword>
<keyword evidence="3" id="KW-1185">Reference proteome</keyword>
<name>Q55148_SYNY3</name>
<feature type="transmembrane region" description="Helical" evidence="1">
    <location>
        <begin position="77"/>
        <end position="96"/>
    </location>
</feature>